<gene>
    <name evidence="2" type="ORF">LDJ79_21890</name>
</gene>
<evidence type="ECO:0000313" key="2">
    <source>
        <dbReference type="EMBL" id="MCA2018782.1"/>
    </source>
</evidence>
<reference evidence="3" key="1">
    <citation type="submission" date="2023-07" db="EMBL/GenBank/DDBJ databases">
        <title>Molecular identification of indigenous halophilic bacteria isolated from red sea cost, biodegradation of synthetic dyes and assessment of degraded metabolite toxicity.</title>
        <authorList>
            <person name="Chaieb K."/>
            <person name="Altayb H.N."/>
        </authorList>
    </citation>
    <scope>NUCLEOTIDE SEQUENCE [LARGE SCALE GENOMIC DNA]</scope>
    <source>
        <strain evidence="3">K20</strain>
    </source>
</reference>
<evidence type="ECO:0000256" key="1">
    <source>
        <dbReference type="SAM" id="Phobius"/>
    </source>
</evidence>
<evidence type="ECO:0008006" key="4">
    <source>
        <dbReference type="Google" id="ProtNLM"/>
    </source>
</evidence>
<keyword evidence="3" id="KW-1185">Reference proteome</keyword>
<proteinExistence type="predicted"/>
<keyword evidence="1" id="KW-0472">Membrane</keyword>
<feature type="transmembrane region" description="Helical" evidence="1">
    <location>
        <begin position="126"/>
        <end position="150"/>
    </location>
</feature>
<dbReference type="Proteomes" id="UP001199044">
    <property type="component" value="Unassembled WGS sequence"/>
</dbReference>
<accession>A0ABS7YSW4</accession>
<dbReference type="RefSeq" id="WP_225252089.1">
    <property type="nucleotide sequence ID" value="NZ_JAIWIU010000200.1"/>
</dbReference>
<organism evidence="2 3">
    <name type="scientific">Vibrio tritonius</name>
    <dbReference type="NCBI Taxonomy" id="1435069"/>
    <lineage>
        <taxon>Bacteria</taxon>
        <taxon>Pseudomonadati</taxon>
        <taxon>Pseudomonadota</taxon>
        <taxon>Gammaproteobacteria</taxon>
        <taxon>Vibrionales</taxon>
        <taxon>Vibrionaceae</taxon>
        <taxon>Vibrio</taxon>
    </lineage>
</organism>
<keyword evidence="1" id="KW-0812">Transmembrane</keyword>
<sequence length="164" mass="19085">MLRFSTSLSLTQMQHLRSILVILGFVFAVLIAYSKSQALTYGAIRLDFDATAASVTKIDVNHRHNDIIFVHYTFFSEKSEPYEGSYEVHSSKENYPYPVGSRLPIVFSKHFPEINTLEEMHPQMRFAFYLFVACFILMPIDVMVALWYSVKIQQQRDNEMNLPF</sequence>
<protein>
    <recommendedName>
        <fullName evidence="4">DUF3592 domain-containing protein</fullName>
    </recommendedName>
</protein>
<dbReference type="EMBL" id="JAIWIU010000200">
    <property type="protein sequence ID" value="MCA2018782.1"/>
    <property type="molecule type" value="Genomic_DNA"/>
</dbReference>
<keyword evidence="1" id="KW-1133">Transmembrane helix</keyword>
<name>A0ABS7YSW4_9VIBR</name>
<evidence type="ECO:0000313" key="3">
    <source>
        <dbReference type="Proteomes" id="UP001199044"/>
    </source>
</evidence>
<comment type="caution">
    <text evidence="2">The sequence shown here is derived from an EMBL/GenBank/DDBJ whole genome shotgun (WGS) entry which is preliminary data.</text>
</comment>